<organism evidence="1">
    <name type="scientific">marine sediment metagenome</name>
    <dbReference type="NCBI Taxonomy" id="412755"/>
    <lineage>
        <taxon>unclassified sequences</taxon>
        <taxon>metagenomes</taxon>
        <taxon>ecological metagenomes</taxon>
    </lineage>
</organism>
<protein>
    <submittedName>
        <fullName evidence="1">Uncharacterized protein</fullName>
    </submittedName>
</protein>
<evidence type="ECO:0000313" key="1">
    <source>
        <dbReference type="EMBL" id="GAG12388.1"/>
    </source>
</evidence>
<gene>
    <name evidence="1" type="ORF">S01H1_39379</name>
</gene>
<comment type="caution">
    <text evidence="1">The sequence shown here is derived from an EMBL/GenBank/DDBJ whole genome shotgun (WGS) entry which is preliminary data.</text>
</comment>
<name>X0VIR8_9ZZZZ</name>
<sequence>AWIKDLYELLNRIDYQRIEKIIEEGDATQASGILRTSILSWSQS</sequence>
<feature type="non-terminal residue" evidence="1">
    <location>
        <position position="1"/>
    </location>
</feature>
<dbReference type="EMBL" id="BARS01024846">
    <property type="protein sequence ID" value="GAG12388.1"/>
    <property type="molecule type" value="Genomic_DNA"/>
</dbReference>
<dbReference type="AlphaFoldDB" id="X0VIR8"/>
<reference evidence="1" key="1">
    <citation type="journal article" date="2014" name="Front. Microbiol.">
        <title>High frequency of phylogenetically diverse reductive dehalogenase-homologous genes in deep subseafloor sedimentary metagenomes.</title>
        <authorList>
            <person name="Kawai M."/>
            <person name="Futagami T."/>
            <person name="Toyoda A."/>
            <person name="Takaki Y."/>
            <person name="Nishi S."/>
            <person name="Hori S."/>
            <person name="Arai W."/>
            <person name="Tsubouchi T."/>
            <person name="Morono Y."/>
            <person name="Uchiyama I."/>
            <person name="Ito T."/>
            <person name="Fujiyama A."/>
            <person name="Inagaki F."/>
            <person name="Takami H."/>
        </authorList>
    </citation>
    <scope>NUCLEOTIDE SEQUENCE</scope>
    <source>
        <strain evidence="1">Expedition CK06-06</strain>
    </source>
</reference>
<proteinExistence type="predicted"/>
<accession>X0VIR8</accession>